<dbReference type="Pfam" id="PF01522">
    <property type="entry name" value="Polysacc_deac_1"/>
    <property type="match status" value="1"/>
</dbReference>
<evidence type="ECO:0000256" key="2">
    <source>
        <dbReference type="ARBA" id="ARBA00010973"/>
    </source>
</evidence>
<dbReference type="InterPro" id="IPR018020">
    <property type="entry name" value="OHCU_decarboxylase"/>
</dbReference>
<organism evidence="7 8">
    <name type="scientific">Yoonia rosea</name>
    <dbReference type="NCBI Taxonomy" id="287098"/>
    <lineage>
        <taxon>Bacteria</taxon>
        <taxon>Pseudomonadati</taxon>
        <taxon>Pseudomonadota</taxon>
        <taxon>Alphaproteobacteria</taxon>
        <taxon>Rhodobacterales</taxon>
        <taxon>Paracoccaceae</taxon>
        <taxon>Yoonia</taxon>
    </lineage>
</organism>
<dbReference type="AlphaFoldDB" id="A0A1R3WJ54"/>
<dbReference type="UniPathway" id="UPA00394">
    <property type="reaction ID" value="UER00652"/>
</dbReference>
<dbReference type="GO" id="GO:0006144">
    <property type="term" value="P:purine nucleobase metabolic process"/>
    <property type="evidence" value="ECO:0007669"/>
    <property type="project" value="UniProtKB-KW"/>
</dbReference>
<dbReference type="InterPro" id="IPR011330">
    <property type="entry name" value="Glyco_hydro/deAcase_b/a-brl"/>
</dbReference>
<protein>
    <recommendedName>
        <fullName evidence="3">Chitooligosaccharide deacetylase</fullName>
    </recommendedName>
    <alternativeName>
        <fullName evidence="5">Nodulation protein B</fullName>
    </alternativeName>
</protein>
<accession>A0A1R3WJ54</accession>
<dbReference type="Pfam" id="PF09349">
    <property type="entry name" value="OHCU_decarbox"/>
    <property type="match status" value="1"/>
</dbReference>
<dbReference type="STRING" id="287098.SAMN05421665_0663"/>
<dbReference type="InterPro" id="IPR017625">
    <property type="entry name" value="PuuE"/>
</dbReference>
<dbReference type="RefSeq" id="WP_076658350.1">
    <property type="nucleotide sequence ID" value="NZ_FTPR01000001.1"/>
</dbReference>
<evidence type="ECO:0000259" key="6">
    <source>
        <dbReference type="PROSITE" id="PS51677"/>
    </source>
</evidence>
<evidence type="ECO:0000256" key="4">
    <source>
        <dbReference type="ARBA" id="ARBA00022631"/>
    </source>
</evidence>
<keyword evidence="8" id="KW-1185">Reference proteome</keyword>
<dbReference type="PANTHER" id="PTHR43123:SF1">
    <property type="entry name" value="POLYSACCHARIDE DEACETYLASE-RELATED"/>
    <property type="match status" value="1"/>
</dbReference>
<dbReference type="InterPro" id="IPR036778">
    <property type="entry name" value="OHCU_decarboxylase_sf"/>
</dbReference>
<sequence length="470" mass="51931">MTRYPRDMTGYGPNPPAANWPNGAKIAVQIVLNYEEGGENNILHGDAASEAFLSEITGASPWPGQRHWNMESIYEYGARAGFWRLHRLLRDLPITIYGVATALARAPEQVAAMQSSGWEIASHGLKWVEHKDMPEDVERAQIAEAIRLHTEVTGAAPRGWYTGRCSNNTVRLVAETGQFAYVADSYADDLPYWMQFGRTDQLIVPYTMDCNDMRFGIQAGFTNGDQFESYLRDSFDVLYAEGAAGAPKMLSIGLHCRLMGRPGRAAALARVIDYFKSHDDVWFATREQIADHWAAQHPAPNAVRPSEMDRDTFVAAFGGIFEHSPWIAEGAHALELGPTHDTAIGVHSALARVFRSGSEEQRLNVLKAHPDLAGKLAAAGKLTAESTAEQAGAGLDLLTDDERAAFQSLNAQYVARHGFPFIIAVKDHDKASILAAFHRRIENDRDTEFAEACRQVERIAQLRLIEKLGA</sequence>
<dbReference type="GO" id="GO:0005975">
    <property type="term" value="P:carbohydrate metabolic process"/>
    <property type="evidence" value="ECO:0007669"/>
    <property type="project" value="InterPro"/>
</dbReference>
<reference evidence="8" key="1">
    <citation type="submission" date="2017-01" db="EMBL/GenBank/DDBJ databases">
        <authorList>
            <person name="Varghese N."/>
            <person name="Submissions S."/>
        </authorList>
    </citation>
    <scope>NUCLEOTIDE SEQUENCE [LARGE SCALE GENOMIC DNA]</scope>
    <source>
        <strain evidence="8">DSM 29591</strain>
    </source>
</reference>
<evidence type="ECO:0000256" key="1">
    <source>
        <dbReference type="ARBA" id="ARBA00003236"/>
    </source>
</evidence>
<dbReference type="GO" id="GO:0016810">
    <property type="term" value="F:hydrolase activity, acting on carbon-nitrogen (but not peptide) bonds"/>
    <property type="evidence" value="ECO:0007669"/>
    <property type="project" value="InterPro"/>
</dbReference>
<dbReference type="PANTHER" id="PTHR43123">
    <property type="entry name" value="POLYSACCHARIDE DEACETYLASE-RELATED"/>
    <property type="match status" value="1"/>
</dbReference>
<dbReference type="SUPFAM" id="SSF88713">
    <property type="entry name" value="Glycoside hydrolase/deacetylase"/>
    <property type="match status" value="1"/>
</dbReference>
<comment type="similarity">
    <text evidence="2">Belongs to the polysaccharide deacetylase family.</text>
</comment>
<dbReference type="GO" id="GO:0000255">
    <property type="term" value="P:allantoin metabolic process"/>
    <property type="evidence" value="ECO:0007669"/>
    <property type="project" value="InterPro"/>
</dbReference>
<dbReference type="Gene3D" id="1.10.3330.10">
    <property type="entry name" value="Oxo-4-hydroxy-4-carboxy-5-ureidoimidazoline decarboxylase"/>
    <property type="match status" value="1"/>
</dbReference>
<dbReference type="GO" id="GO:0019628">
    <property type="term" value="P:urate catabolic process"/>
    <property type="evidence" value="ECO:0007669"/>
    <property type="project" value="UniProtKB-UniPathway"/>
</dbReference>
<dbReference type="PROSITE" id="PS51677">
    <property type="entry name" value="NODB"/>
    <property type="match status" value="1"/>
</dbReference>
<evidence type="ECO:0000313" key="7">
    <source>
        <dbReference type="EMBL" id="SIT77882.1"/>
    </source>
</evidence>
<dbReference type="Proteomes" id="UP000186997">
    <property type="component" value="Unassembled WGS sequence"/>
</dbReference>
<comment type="function">
    <text evidence="1">Is involved in generating a small heat-stable compound (Nod), an acylated oligomer of N-acetylglucosamine, that stimulates mitosis in various plant protoplasts.</text>
</comment>
<dbReference type="InterPro" id="IPR017580">
    <property type="entry name" value="OHCU_decarboxylase-1"/>
</dbReference>
<name>A0A1R3WJ54_9RHOB</name>
<dbReference type="NCBIfam" id="TIGR03164">
    <property type="entry name" value="UHCUDC"/>
    <property type="match status" value="1"/>
</dbReference>
<feature type="domain" description="NodB homology" evidence="6">
    <location>
        <begin position="68"/>
        <end position="284"/>
    </location>
</feature>
<dbReference type="InterPro" id="IPR002509">
    <property type="entry name" value="NODB_dom"/>
</dbReference>
<dbReference type="EMBL" id="FTPR01000001">
    <property type="protein sequence ID" value="SIT77882.1"/>
    <property type="molecule type" value="Genomic_DNA"/>
</dbReference>
<keyword evidence="4" id="KW-0659">Purine metabolism</keyword>
<dbReference type="Gene3D" id="3.20.20.370">
    <property type="entry name" value="Glycoside hydrolase/deacetylase"/>
    <property type="match status" value="1"/>
</dbReference>
<dbReference type="OrthoDB" id="9787041at2"/>
<evidence type="ECO:0000256" key="5">
    <source>
        <dbReference type="ARBA" id="ARBA00032976"/>
    </source>
</evidence>
<dbReference type="NCBIfam" id="TIGR03212">
    <property type="entry name" value="uraD_N-term-dom"/>
    <property type="match status" value="1"/>
</dbReference>
<dbReference type="SUPFAM" id="SSF158694">
    <property type="entry name" value="UraD-Like"/>
    <property type="match status" value="1"/>
</dbReference>
<gene>
    <name evidence="7" type="ORF">SAMN05421665_0663</name>
</gene>
<evidence type="ECO:0000313" key="8">
    <source>
        <dbReference type="Proteomes" id="UP000186997"/>
    </source>
</evidence>
<proteinExistence type="inferred from homology"/>
<dbReference type="CDD" id="cd10977">
    <property type="entry name" value="CE4_PuuE_SpCDA1"/>
    <property type="match status" value="1"/>
</dbReference>
<evidence type="ECO:0000256" key="3">
    <source>
        <dbReference type="ARBA" id="ARBA00020071"/>
    </source>
</evidence>